<dbReference type="SMART" id="SM00382">
    <property type="entry name" value="AAA"/>
    <property type="match status" value="1"/>
</dbReference>
<dbReference type="SUPFAM" id="SSF48452">
    <property type="entry name" value="TPR-like"/>
    <property type="match status" value="1"/>
</dbReference>
<dbReference type="InterPro" id="IPR000792">
    <property type="entry name" value="Tscrpt_reg_LuxR_C"/>
</dbReference>
<dbReference type="CDD" id="cd00009">
    <property type="entry name" value="AAA"/>
    <property type="match status" value="1"/>
</dbReference>
<dbReference type="InterPro" id="IPR041617">
    <property type="entry name" value="TPR_MalT"/>
</dbReference>
<dbReference type="InterPro" id="IPR003593">
    <property type="entry name" value="AAA+_ATPase"/>
</dbReference>
<keyword evidence="3" id="KW-0804">Transcription</keyword>
<dbReference type="CDD" id="cd06170">
    <property type="entry name" value="LuxR_C_like"/>
    <property type="match status" value="1"/>
</dbReference>
<dbReference type="InterPro" id="IPR027417">
    <property type="entry name" value="P-loop_NTPase"/>
</dbReference>
<dbReference type="PROSITE" id="PS50043">
    <property type="entry name" value="HTH_LUXR_2"/>
    <property type="match status" value="1"/>
</dbReference>
<dbReference type="PRINTS" id="PR00038">
    <property type="entry name" value="HTHLUXR"/>
</dbReference>
<dbReference type="Proteomes" id="UP000295680">
    <property type="component" value="Unassembled WGS sequence"/>
</dbReference>
<dbReference type="GO" id="GO:0006355">
    <property type="term" value="P:regulation of DNA-templated transcription"/>
    <property type="evidence" value="ECO:0007669"/>
    <property type="project" value="InterPro"/>
</dbReference>
<keyword evidence="1" id="KW-0805">Transcription regulation</keyword>
<dbReference type="AlphaFoldDB" id="A0A4R2IT16"/>
<keyword evidence="6" id="KW-1185">Reference proteome</keyword>
<dbReference type="InterPro" id="IPR059106">
    <property type="entry name" value="WHD_MalT"/>
</dbReference>
<gene>
    <name evidence="5" type="ORF">EV192_117119</name>
</gene>
<proteinExistence type="predicted"/>
<dbReference type="InterPro" id="IPR049945">
    <property type="entry name" value="AAA_22"/>
</dbReference>
<dbReference type="Pfam" id="PF13401">
    <property type="entry name" value="AAA_22"/>
    <property type="match status" value="1"/>
</dbReference>
<keyword evidence="2" id="KW-0238">DNA-binding</keyword>
<dbReference type="Pfam" id="PF00196">
    <property type="entry name" value="GerE"/>
    <property type="match status" value="1"/>
</dbReference>
<evidence type="ECO:0000256" key="3">
    <source>
        <dbReference type="ARBA" id="ARBA00023163"/>
    </source>
</evidence>
<dbReference type="Pfam" id="PF17874">
    <property type="entry name" value="TPR_MalT"/>
    <property type="match status" value="1"/>
</dbReference>
<dbReference type="GO" id="GO:0003677">
    <property type="term" value="F:DNA binding"/>
    <property type="evidence" value="ECO:0007669"/>
    <property type="project" value="UniProtKB-KW"/>
</dbReference>
<dbReference type="Gene3D" id="1.25.40.10">
    <property type="entry name" value="Tetratricopeptide repeat domain"/>
    <property type="match status" value="1"/>
</dbReference>
<reference evidence="5 6" key="1">
    <citation type="submission" date="2019-03" db="EMBL/GenBank/DDBJ databases">
        <title>Genomic Encyclopedia of Type Strains, Phase IV (KMG-IV): sequencing the most valuable type-strain genomes for metagenomic binning, comparative biology and taxonomic classification.</title>
        <authorList>
            <person name="Goeker M."/>
        </authorList>
    </citation>
    <scope>NUCLEOTIDE SEQUENCE [LARGE SCALE GENOMIC DNA]</scope>
    <source>
        <strain evidence="5 6">DSM 45934</strain>
    </source>
</reference>
<dbReference type="EMBL" id="SLWS01000017">
    <property type="protein sequence ID" value="TCO47379.1"/>
    <property type="molecule type" value="Genomic_DNA"/>
</dbReference>
<dbReference type="GO" id="GO:0016887">
    <property type="term" value="F:ATP hydrolysis activity"/>
    <property type="evidence" value="ECO:0007669"/>
    <property type="project" value="InterPro"/>
</dbReference>
<evidence type="ECO:0000256" key="2">
    <source>
        <dbReference type="ARBA" id="ARBA00023125"/>
    </source>
</evidence>
<dbReference type="SMART" id="SM00421">
    <property type="entry name" value="HTH_LUXR"/>
    <property type="match status" value="1"/>
</dbReference>
<feature type="domain" description="HTH luxR-type" evidence="4">
    <location>
        <begin position="773"/>
        <end position="838"/>
    </location>
</feature>
<sequence length="840" mass="90995">MSPAPGQEDADAPAKLRVPSTTVEPLHRARLFALLDGEEGRNPVVVVSGPAGSGKTTLLATWAAQRSDARVVWVTVDARDDDPAEFWPTLRRALGPEPAADFAAAVHAADTPVVLILDEADHLRDPGILAGLETLIRQPPDKLRLVLAARTPPRLHLSRLRLESRLVEIGPAELAFTRAETEALFDRLHVRLTPAELDQILRRTEGWPAGLRLAAMSLGERTTRAARLAAFPADDRAVVDYLTEEVLGPQPPHVHQFLRATSVCDRICADLATALAGQAESGEILDRLERANALVTRTDEPGGWYRYHPVLRDVLRAELDRRHPLVRRRLNHIAAEWFRDAGRPLVALRHAVAADDPGLVDDLLAAFGLREILSGRAAELHRLVSRLSPDTLARPLNALIAAAAALDVSEISDADRCLSIVDRSEQPLRPGRVRALHAAVVLQRAGTFDALSATAAGKTGDDDLDTLTLLNRGVAVLAQGDHAEAEDVLLRALQIAAHGKREHAVLLCRIQLAAVSGARGELSRMDERAADAISFAAERGWARTPHCAPAYTMRGALAYLRLDHDEAVRFISLAKEVQACSPAALVTHLIDAVISHGTSPSATTADQVRDHWRRLADAPIPRHVAAYLATTVHRIALTTGQLDWASDVLRRVAETLGGSGEHAVLQAITSAHRAKPGQAHRLLAPVLTGDIPVTAVTTPIDAWLLEASLLSRAGDPHRAHSAITKALTLAEPLWAAQPFRAAGVRDLLVKGTGRFGKLDRFVSAILAALPVDPDVPVDRLTSREHDLLLELPSMRTTEEIADSLFVSVNTVKTHLRGIYRKLGVNQRRDAVTVARERGLL</sequence>
<evidence type="ECO:0000313" key="5">
    <source>
        <dbReference type="EMBL" id="TCO47379.1"/>
    </source>
</evidence>
<dbReference type="Pfam" id="PF25873">
    <property type="entry name" value="WHD_MalT"/>
    <property type="match status" value="1"/>
</dbReference>
<protein>
    <submittedName>
        <fullName evidence="5">LuxR family maltose regulon positive regulatory protein</fullName>
    </submittedName>
</protein>
<dbReference type="InterPro" id="IPR036388">
    <property type="entry name" value="WH-like_DNA-bd_sf"/>
</dbReference>
<evidence type="ECO:0000259" key="4">
    <source>
        <dbReference type="PROSITE" id="PS50043"/>
    </source>
</evidence>
<dbReference type="PANTHER" id="PTHR44688:SF16">
    <property type="entry name" value="DNA-BINDING TRANSCRIPTIONAL ACTIVATOR DEVR_DOSR"/>
    <property type="match status" value="1"/>
</dbReference>
<dbReference type="InterPro" id="IPR016032">
    <property type="entry name" value="Sig_transdc_resp-reg_C-effctor"/>
</dbReference>
<dbReference type="SUPFAM" id="SSF46894">
    <property type="entry name" value="C-terminal effector domain of the bipartite response regulators"/>
    <property type="match status" value="1"/>
</dbReference>
<name>A0A4R2IT16_9PSEU</name>
<dbReference type="PANTHER" id="PTHR44688">
    <property type="entry name" value="DNA-BINDING TRANSCRIPTIONAL ACTIVATOR DEVR_DOSR"/>
    <property type="match status" value="1"/>
</dbReference>
<evidence type="ECO:0000256" key="1">
    <source>
        <dbReference type="ARBA" id="ARBA00023015"/>
    </source>
</evidence>
<organism evidence="5 6">
    <name type="scientific">Actinocrispum wychmicini</name>
    <dbReference type="NCBI Taxonomy" id="1213861"/>
    <lineage>
        <taxon>Bacteria</taxon>
        <taxon>Bacillati</taxon>
        <taxon>Actinomycetota</taxon>
        <taxon>Actinomycetes</taxon>
        <taxon>Pseudonocardiales</taxon>
        <taxon>Pseudonocardiaceae</taxon>
        <taxon>Actinocrispum</taxon>
    </lineage>
</organism>
<dbReference type="RefSeq" id="WP_132125671.1">
    <property type="nucleotide sequence ID" value="NZ_SLWS01000017.1"/>
</dbReference>
<accession>A0A4R2IT16</accession>
<comment type="caution">
    <text evidence="5">The sequence shown here is derived from an EMBL/GenBank/DDBJ whole genome shotgun (WGS) entry which is preliminary data.</text>
</comment>
<dbReference type="Gene3D" id="3.40.50.300">
    <property type="entry name" value="P-loop containing nucleotide triphosphate hydrolases"/>
    <property type="match status" value="1"/>
</dbReference>
<evidence type="ECO:0000313" key="6">
    <source>
        <dbReference type="Proteomes" id="UP000295680"/>
    </source>
</evidence>
<dbReference type="SUPFAM" id="SSF52540">
    <property type="entry name" value="P-loop containing nucleoside triphosphate hydrolases"/>
    <property type="match status" value="1"/>
</dbReference>
<dbReference type="InterPro" id="IPR011990">
    <property type="entry name" value="TPR-like_helical_dom_sf"/>
</dbReference>
<dbReference type="OrthoDB" id="134985at2"/>
<dbReference type="Gene3D" id="1.10.10.10">
    <property type="entry name" value="Winged helix-like DNA-binding domain superfamily/Winged helix DNA-binding domain"/>
    <property type="match status" value="1"/>
</dbReference>